<dbReference type="InterPro" id="IPR002035">
    <property type="entry name" value="VWF_A"/>
</dbReference>
<dbReference type="AlphaFoldDB" id="A0A9J7M746"/>
<organism evidence="10 11">
    <name type="scientific">Branchiostoma floridae</name>
    <name type="common">Florida lancelet</name>
    <name type="synonym">Amphioxus</name>
    <dbReference type="NCBI Taxonomy" id="7739"/>
    <lineage>
        <taxon>Eukaryota</taxon>
        <taxon>Metazoa</taxon>
        <taxon>Chordata</taxon>
        <taxon>Cephalochordata</taxon>
        <taxon>Leptocardii</taxon>
        <taxon>Amphioxiformes</taxon>
        <taxon>Branchiostomatidae</taxon>
        <taxon>Branchiostoma</taxon>
    </lineage>
</organism>
<dbReference type="GO" id="GO:0030246">
    <property type="term" value="F:carbohydrate binding"/>
    <property type="evidence" value="ECO:0007669"/>
    <property type="project" value="UniProtKB-KW"/>
</dbReference>
<comment type="similarity">
    <text evidence="7">Belongs to the tectonin family.</text>
</comment>
<evidence type="ECO:0000256" key="8">
    <source>
        <dbReference type="SAM" id="MobiDB-lite"/>
    </source>
</evidence>
<proteinExistence type="inferred from homology"/>
<keyword evidence="10" id="KW-1185">Reference proteome</keyword>
<reference evidence="10" key="1">
    <citation type="journal article" date="2020" name="Nat. Ecol. Evol.">
        <title>Deeply conserved synteny resolves early events in vertebrate evolution.</title>
        <authorList>
            <person name="Simakov O."/>
            <person name="Marletaz F."/>
            <person name="Yue J.X."/>
            <person name="O'Connell B."/>
            <person name="Jenkins J."/>
            <person name="Brandt A."/>
            <person name="Calef R."/>
            <person name="Tung C.H."/>
            <person name="Huang T.K."/>
            <person name="Schmutz J."/>
            <person name="Satoh N."/>
            <person name="Yu J.K."/>
            <person name="Putnam N.H."/>
            <person name="Green R.E."/>
            <person name="Rokhsar D.S."/>
        </authorList>
    </citation>
    <scope>NUCLEOTIDE SEQUENCE [LARGE SCALE GENOMIC DNA]</scope>
    <source>
        <strain evidence="10">S238N-H82</strain>
    </source>
</reference>
<dbReference type="PANTHER" id="PTHR23250">
    <property type="entry name" value="DYSFERLIN-RELATED"/>
    <property type="match status" value="1"/>
</dbReference>
<keyword evidence="4" id="KW-0430">Lectin</keyword>
<feature type="compositionally biased region" description="Acidic residues" evidence="8">
    <location>
        <begin position="625"/>
        <end position="635"/>
    </location>
</feature>
<keyword evidence="5" id="KW-0677">Repeat</keyword>
<keyword evidence="2" id="KW-0964">Secreted</keyword>
<accession>A0A9J7M746</accession>
<dbReference type="KEGG" id="bfo:118429352"/>
<dbReference type="PANTHER" id="PTHR23250:SF3">
    <property type="entry name" value="FISH-EGG LECTIN-LIKE ISOFORM X1-RELATED"/>
    <property type="match status" value="1"/>
</dbReference>
<sequence>MPKYNLFGEGSGWDTCPGSLSFVTVGWSGVWGVNSRGVVFYRVGTYGKESHFGTEWKPIDGNLVQISSGKGIVWGVDRRNQVYARIGITVQKVYGSSWRVVTGRPLKSVCVSSSSNSVWGICPCGTIWRRTGITARNLIGTGWQLIPGGSTIRGGLSYVSIGYCGVWGVTSSGAIWYRIGTYGGTGSAGTRWVQVTGSLVSISVGYNVVWGVSAIGQVFIRIGITAKVPQGTAWRLVGGSLTQIYVSSSSNRVWGCGLSHHIYLRVGITWSQGPVDIPEPTCHSKADIHVLVDGSKSVKTRNFPAVRQFILKLAAGFEIGPNKARIGVYQFAKDMQTEFKMNQYNNRQALLDAIKKIEYMNEFHTKTGQSLKAVYDEFTRANGARDGVEKIIILITDGKATDQVNEPAQYVKNKGAHVFTVGVAKYKISELKLIASNDDYVATADDFEDLDRIRDKVLEVVCQADKGKRNIGAEVENGLQYLKSTAEALMDDLEGRKNLGLETTQTETGEDAAMQLIETLDSMSELTADAIEAGEEATKKVSFVLNEIDRQLQDIRDLTDIRDPSDIRDLSNIRGIPEPDEYEETNDLHDPQPDGMEEFLNVLDADLDMLEEIRNLRVDEGLELEGLEEDEDLEVDGQKEEEAHELEPLEEDEGLGLNGLEEDEGLGLNGLEEDEGPEPDGLEEDEGPEPDGLEEDEGPEPDGLEEEQDPQPYGLEEEQDPQPFGLEEEQGPQPYGLEEEQDPQPFGLEEEQGPQPYGLEEDEAFGLGGLEEDEGLPKPDNLEEVLREIEEIIDG</sequence>
<name>A0A9J7M746_BRAFL</name>
<dbReference type="PROSITE" id="PS50234">
    <property type="entry name" value="VWFA"/>
    <property type="match status" value="1"/>
</dbReference>
<feature type="compositionally biased region" description="Acidic residues" evidence="8">
    <location>
        <begin position="648"/>
        <end position="730"/>
    </location>
</feature>
<evidence type="ECO:0000259" key="9">
    <source>
        <dbReference type="PROSITE" id="PS50234"/>
    </source>
</evidence>
<dbReference type="OrthoDB" id="5945029at2759"/>
<dbReference type="GeneID" id="118429352"/>
<keyword evidence="3" id="KW-0732">Signal</keyword>
<dbReference type="Pfam" id="PF00092">
    <property type="entry name" value="VWA"/>
    <property type="match status" value="1"/>
</dbReference>
<evidence type="ECO:0000256" key="2">
    <source>
        <dbReference type="ARBA" id="ARBA00022525"/>
    </source>
</evidence>
<evidence type="ECO:0000256" key="6">
    <source>
        <dbReference type="ARBA" id="ARBA00023180"/>
    </source>
</evidence>
<reference evidence="11" key="2">
    <citation type="submission" date="2025-08" db="UniProtKB">
        <authorList>
            <consortium name="RefSeq"/>
        </authorList>
    </citation>
    <scope>IDENTIFICATION</scope>
    <source>
        <strain evidence="11">S238N-H82</strain>
        <tissue evidence="11">Testes</tissue>
    </source>
</reference>
<dbReference type="PRINTS" id="PR00453">
    <property type="entry name" value="VWFADOMAIN"/>
</dbReference>
<feature type="domain" description="VWFA" evidence="9">
    <location>
        <begin position="287"/>
        <end position="457"/>
    </location>
</feature>
<dbReference type="GO" id="GO:0005576">
    <property type="term" value="C:extracellular region"/>
    <property type="evidence" value="ECO:0007669"/>
    <property type="project" value="UniProtKB-SubCell"/>
</dbReference>
<keyword evidence="6" id="KW-0325">Glycoprotein</keyword>
<dbReference type="InterPro" id="IPR036465">
    <property type="entry name" value="vWFA_dom_sf"/>
</dbReference>
<feature type="compositionally biased region" description="Basic and acidic residues" evidence="8">
    <location>
        <begin position="636"/>
        <end position="647"/>
    </location>
</feature>
<feature type="region of interest" description="Disordered" evidence="8">
    <location>
        <begin position="573"/>
        <end position="592"/>
    </location>
</feature>
<feature type="compositionally biased region" description="Acidic residues" evidence="8">
    <location>
        <begin position="737"/>
        <end position="752"/>
    </location>
</feature>
<dbReference type="RefSeq" id="XP_035695727.1">
    <property type="nucleotide sequence ID" value="XM_035839834.1"/>
</dbReference>
<dbReference type="Pfam" id="PF19193">
    <property type="entry name" value="Tectonin"/>
    <property type="match status" value="2"/>
</dbReference>
<comment type="subcellular location">
    <subcellularLocation>
        <location evidence="1">Secreted</location>
    </subcellularLocation>
</comment>
<evidence type="ECO:0000256" key="5">
    <source>
        <dbReference type="ARBA" id="ARBA00022737"/>
    </source>
</evidence>
<dbReference type="SMART" id="SM00327">
    <property type="entry name" value="VWA"/>
    <property type="match status" value="1"/>
</dbReference>
<dbReference type="InterPro" id="IPR006624">
    <property type="entry name" value="Beta-propeller_rpt_TECPR"/>
</dbReference>
<dbReference type="SMART" id="SM00706">
    <property type="entry name" value="TECPR"/>
    <property type="match status" value="6"/>
</dbReference>
<dbReference type="InterPro" id="IPR051513">
    <property type="entry name" value="Tectonin_beta-prop"/>
</dbReference>
<evidence type="ECO:0000256" key="1">
    <source>
        <dbReference type="ARBA" id="ARBA00004613"/>
    </source>
</evidence>
<dbReference type="Proteomes" id="UP000001554">
    <property type="component" value="Chromosome 13"/>
</dbReference>
<dbReference type="Gene3D" id="3.40.50.410">
    <property type="entry name" value="von Willebrand factor, type A domain"/>
    <property type="match status" value="1"/>
</dbReference>
<feature type="compositionally biased region" description="Acidic residues" evidence="8">
    <location>
        <begin position="759"/>
        <end position="774"/>
    </location>
</feature>
<dbReference type="FunFam" id="3.40.50.410:FF:000004">
    <property type="entry name" value="collagen alpha-6(VI) chain"/>
    <property type="match status" value="1"/>
</dbReference>
<dbReference type="SUPFAM" id="SSF53300">
    <property type="entry name" value="vWA-like"/>
    <property type="match status" value="1"/>
</dbReference>
<evidence type="ECO:0000256" key="4">
    <source>
        <dbReference type="ARBA" id="ARBA00022734"/>
    </source>
</evidence>
<evidence type="ECO:0000256" key="3">
    <source>
        <dbReference type="ARBA" id="ARBA00022729"/>
    </source>
</evidence>
<evidence type="ECO:0000313" key="11">
    <source>
        <dbReference type="RefSeq" id="XP_035695727.1"/>
    </source>
</evidence>
<feature type="region of interest" description="Disordered" evidence="8">
    <location>
        <begin position="625"/>
        <end position="782"/>
    </location>
</feature>
<evidence type="ECO:0000313" key="10">
    <source>
        <dbReference type="Proteomes" id="UP000001554"/>
    </source>
</evidence>
<evidence type="ECO:0000256" key="7">
    <source>
        <dbReference type="ARBA" id="ARBA00038331"/>
    </source>
</evidence>
<gene>
    <name evidence="11" type="primary">LOC118429352</name>
</gene>
<protein>
    <submittedName>
        <fullName evidence="11">Uncharacterized protein LOC118429352</fullName>
    </submittedName>
</protein>